<dbReference type="KEGG" id="geo:Geob_3310"/>
<keyword evidence="1" id="KW-0732">Signal</keyword>
<dbReference type="STRING" id="316067.Geob_3310"/>
<dbReference type="EMBL" id="CP001390">
    <property type="protein sequence ID" value="ACM21653.1"/>
    <property type="molecule type" value="Genomic_DNA"/>
</dbReference>
<sequence>MIKSILLLILVLLPLPVLAQETAPLSLKTIKIVKISAQDRLATVKSADGILHLLKIGDELGKGAKVSDITKGKIVVEETTDQGVETVFLILDNGVQRIEKIRKTSGEHRPLTATGTFSIPVEAQPVK</sequence>
<evidence type="ECO:0000313" key="3">
    <source>
        <dbReference type="Proteomes" id="UP000007721"/>
    </source>
</evidence>
<keyword evidence="3" id="KW-1185">Reference proteome</keyword>
<evidence type="ECO:0000256" key="1">
    <source>
        <dbReference type="SAM" id="SignalP"/>
    </source>
</evidence>
<evidence type="ECO:0000313" key="2">
    <source>
        <dbReference type="EMBL" id="ACM21653.1"/>
    </source>
</evidence>
<dbReference type="HOGENOM" id="CLU_1967387_0_0_7"/>
<feature type="signal peptide" evidence="1">
    <location>
        <begin position="1"/>
        <end position="19"/>
    </location>
</feature>
<accession>B9M4W9</accession>
<proteinExistence type="predicted"/>
<gene>
    <name evidence="2" type="ordered locus">Geob_3310</name>
</gene>
<dbReference type="RefSeq" id="WP_012648381.1">
    <property type="nucleotide sequence ID" value="NC_011979.1"/>
</dbReference>
<evidence type="ECO:0008006" key="4">
    <source>
        <dbReference type="Google" id="ProtNLM"/>
    </source>
</evidence>
<reference evidence="2 3" key="1">
    <citation type="submission" date="2009-01" db="EMBL/GenBank/DDBJ databases">
        <title>Complete sequence of Geobacter sp. FRC-32.</title>
        <authorList>
            <consortium name="US DOE Joint Genome Institute"/>
            <person name="Lucas S."/>
            <person name="Copeland A."/>
            <person name="Lapidus A."/>
            <person name="Glavina del Rio T."/>
            <person name="Dalin E."/>
            <person name="Tice H."/>
            <person name="Bruce D."/>
            <person name="Goodwin L."/>
            <person name="Pitluck S."/>
            <person name="Saunders E."/>
            <person name="Brettin T."/>
            <person name="Detter J.C."/>
            <person name="Han C."/>
            <person name="Larimer F."/>
            <person name="Land M."/>
            <person name="Hauser L."/>
            <person name="Kyrpides N."/>
            <person name="Ovchinnikova G."/>
            <person name="Kostka J."/>
            <person name="Richardson P."/>
        </authorList>
    </citation>
    <scope>NUCLEOTIDE SEQUENCE [LARGE SCALE GENOMIC DNA]</scope>
    <source>
        <strain evidence="3">DSM 22248 / JCM 15807 / FRC-32</strain>
    </source>
</reference>
<dbReference type="AlphaFoldDB" id="B9M4W9"/>
<name>B9M4W9_GEODF</name>
<dbReference type="Proteomes" id="UP000007721">
    <property type="component" value="Chromosome"/>
</dbReference>
<feature type="chain" id="PRO_5002888748" description="Pilus formation protein N-terminal domain-containing protein" evidence="1">
    <location>
        <begin position="20"/>
        <end position="127"/>
    </location>
</feature>
<organism evidence="2 3">
    <name type="scientific">Geotalea daltonii (strain DSM 22248 / JCM 15807 / FRC-32)</name>
    <name type="common">Geobacter daltonii</name>
    <dbReference type="NCBI Taxonomy" id="316067"/>
    <lineage>
        <taxon>Bacteria</taxon>
        <taxon>Pseudomonadati</taxon>
        <taxon>Thermodesulfobacteriota</taxon>
        <taxon>Desulfuromonadia</taxon>
        <taxon>Geobacterales</taxon>
        <taxon>Geobacteraceae</taxon>
        <taxon>Geotalea</taxon>
    </lineage>
</organism>
<protein>
    <recommendedName>
        <fullName evidence="4">Pilus formation protein N-terminal domain-containing protein</fullName>
    </recommendedName>
</protein>